<comment type="caution">
    <text evidence="2">The sequence shown here is derived from an EMBL/GenBank/DDBJ whole genome shotgun (WGS) entry which is preliminary data.</text>
</comment>
<dbReference type="PROSITE" id="PS51186">
    <property type="entry name" value="GNAT"/>
    <property type="match status" value="1"/>
</dbReference>
<gene>
    <name evidence="2" type="ORF">WMO28_13545</name>
</gene>
<evidence type="ECO:0000313" key="2">
    <source>
        <dbReference type="EMBL" id="MEQ2371932.1"/>
    </source>
</evidence>
<keyword evidence="3" id="KW-1185">Reference proteome</keyword>
<name>A0ABV1BI23_9FIRM</name>
<organism evidence="2 3">
    <name type="scientific">Blautia aquisgranensis</name>
    <dbReference type="NCBI Taxonomy" id="3133153"/>
    <lineage>
        <taxon>Bacteria</taxon>
        <taxon>Bacillati</taxon>
        <taxon>Bacillota</taxon>
        <taxon>Clostridia</taxon>
        <taxon>Lachnospirales</taxon>
        <taxon>Lachnospiraceae</taxon>
        <taxon>Blautia</taxon>
    </lineage>
</organism>
<proteinExistence type="predicted"/>
<dbReference type="Proteomes" id="UP001473063">
    <property type="component" value="Unassembled WGS sequence"/>
</dbReference>
<protein>
    <submittedName>
        <fullName evidence="2">GNAT family N-acetyltransferase</fullName>
    </submittedName>
</protein>
<dbReference type="Pfam" id="PF00583">
    <property type="entry name" value="Acetyltransf_1"/>
    <property type="match status" value="1"/>
</dbReference>
<dbReference type="RefSeq" id="WP_349057310.1">
    <property type="nucleotide sequence ID" value="NZ_JBBMEJ010000018.1"/>
</dbReference>
<reference evidence="2 3" key="1">
    <citation type="submission" date="2024-03" db="EMBL/GenBank/DDBJ databases">
        <title>Human intestinal bacterial collection.</title>
        <authorList>
            <person name="Pauvert C."/>
            <person name="Hitch T.C.A."/>
            <person name="Clavel T."/>
        </authorList>
    </citation>
    <scope>NUCLEOTIDE SEQUENCE [LARGE SCALE GENOMIC DNA]</scope>
    <source>
        <strain evidence="2 3">CLA-JM-H16</strain>
    </source>
</reference>
<accession>A0ABV1BI23</accession>
<dbReference type="EMBL" id="JBBMEJ010000018">
    <property type="protein sequence ID" value="MEQ2371932.1"/>
    <property type="molecule type" value="Genomic_DNA"/>
</dbReference>
<evidence type="ECO:0000313" key="3">
    <source>
        <dbReference type="Proteomes" id="UP001473063"/>
    </source>
</evidence>
<feature type="domain" description="N-acetyltransferase" evidence="1">
    <location>
        <begin position="1"/>
        <end position="161"/>
    </location>
</feature>
<dbReference type="SUPFAM" id="SSF55729">
    <property type="entry name" value="Acyl-CoA N-acyltransferases (Nat)"/>
    <property type="match status" value="1"/>
</dbReference>
<dbReference type="CDD" id="cd04301">
    <property type="entry name" value="NAT_SF"/>
    <property type="match status" value="1"/>
</dbReference>
<dbReference type="Gene3D" id="3.40.630.30">
    <property type="match status" value="1"/>
</dbReference>
<dbReference type="InterPro" id="IPR016181">
    <property type="entry name" value="Acyl_CoA_acyltransferase"/>
</dbReference>
<sequence>MRFEHVKREEADTVLKLYRSLLGTPYCVWTTDYPSEKEVEFDLSRDALFCMRDDDGTIAGVISIDDDPNVECLTCWSETLVPSAEVSRVGVSGDYQNRGIARALLTGVMAELKCQGYKAVHLLVAKDNVKALRSYDKLHFNNVGECELWGHMYWCYEKALVKFSGSCPVQSDDAAQ</sequence>
<dbReference type="InterPro" id="IPR000182">
    <property type="entry name" value="GNAT_dom"/>
</dbReference>
<evidence type="ECO:0000259" key="1">
    <source>
        <dbReference type="PROSITE" id="PS51186"/>
    </source>
</evidence>